<keyword evidence="3" id="KW-1185">Reference proteome</keyword>
<dbReference type="KEGG" id="chiz:HQ393_09825"/>
<evidence type="ECO:0000313" key="2">
    <source>
        <dbReference type="EMBL" id="QLG88522.1"/>
    </source>
</evidence>
<feature type="compositionally biased region" description="Low complexity" evidence="1">
    <location>
        <begin position="1"/>
        <end position="19"/>
    </location>
</feature>
<gene>
    <name evidence="2" type="ORF">HQ393_09825</name>
</gene>
<accession>A0A7H9BJH1</accession>
<dbReference type="Proteomes" id="UP000509597">
    <property type="component" value="Chromosome"/>
</dbReference>
<protein>
    <recommendedName>
        <fullName evidence="4">DUF5610 domain-containing protein</fullName>
    </recommendedName>
</protein>
<organism evidence="2 3">
    <name type="scientific">Chitinibacter bivalviorum</name>
    <dbReference type="NCBI Taxonomy" id="2739434"/>
    <lineage>
        <taxon>Bacteria</taxon>
        <taxon>Pseudomonadati</taxon>
        <taxon>Pseudomonadota</taxon>
        <taxon>Betaproteobacteria</taxon>
        <taxon>Neisseriales</taxon>
        <taxon>Chitinibacteraceae</taxon>
        <taxon>Chitinibacter</taxon>
    </lineage>
</organism>
<evidence type="ECO:0000256" key="1">
    <source>
        <dbReference type="SAM" id="MobiDB-lite"/>
    </source>
</evidence>
<feature type="region of interest" description="Disordered" evidence="1">
    <location>
        <begin position="1"/>
        <end position="53"/>
    </location>
</feature>
<dbReference type="RefSeq" id="WP_179355035.1">
    <property type="nucleotide sequence ID" value="NZ_CP058627.1"/>
</dbReference>
<dbReference type="AlphaFoldDB" id="A0A7H9BJH1"/>
<name>A0A7H9BJH1_9NEIS</name>
<feature type="compositionally biased region" description="Polar residues" evidence="1">
    <location>
        <begin position="194"/>
        <end position="211"/>
    </location>
</feature>
<feature type="region of interest" description="Disordered" evidence="1">
    <location>
        <begin position="191"/>
        <end position="211"/>
    </location>
</feature>
<dbReference type="EMBL" id="CP058627">
    <property type="protein sequence ID" value="QLG88522.1"/>
    <property type="molecule type" value="Genomic_DNA"/>
</dbReference>
<evidence type="ECO:0000313" key="3">
    <source>
        <dbReference type="Proteomes" id="UP000509597"/>
    </source>
</evidence>
<sequence length="211" mass="22618">MSTSISSLGVSVSSSSSLSYRAKTADSAATPQSVEQEKVSLGNSSDSPLTYAKPNRIMPADLQTMLDDSQRKVDDMMNLIRPLLEQQGLNIAKVASGEQKLTVDQPTIDAAKQAISEDGEWGVKKVSERILSFAKFAMGNDPAQLDKIRDAVKLGFDQAKEVLGGTLPEISQKTYDTIMGEFARWEKEGIPSGDTVSLASNKAATTDKVSA</sequence>
<evidence type="ECO:0008006" key="4">
    <source>
        <dbReference type="Google" id="ProtNLM"/>
    </source>
</evidence>
<proteinExistence type="predicted"/>
<reference evidence="2 3" key="1">
    <citation type="submission" date="2020-07" db="EMBL/GenBank/DDBJ databases">
        <title>Complete genome sequence of Chitinibacter sp. 2T18.</title>
        <authorList>
            <person name="Bae J.-W."/>
            <person name="Choi J.-W."/>
        </authorList>
    </citation>
    <scope>NUCLEOTIDE SEQUENCE [LARGE SCALE GENOMIC DNA]</scope>
    <source>
        <strain evidence="2 3">2T18</strain>
    </source>
</reference>